<feature type="compositionally biased region" description="Basic and acidic residues" evidence="4">
    <location>
        <begin position="790"/>
        <end position="804"/>
    </location>
</feature>
<feature type="compositionally biased region" description="Acidic residues" evidence="4">
    <location>
        <begin position="1142"/>
        <end position="1152"/>
    </location>
</feature>
<feature type="region of interest" description="Disordered" evidence="4">
    <location>
        <begin position="315"/>
        <end position="337"/>
    </location>
</feature>
<dbReference type="RefSeq" id="XP_055878534.1">
    <property type="nucleotide sequence ID" value="XM_056022559.1"/>
</dbReference>
<feature type="compositionally biased region" description="Basic and acidic residues" evidence="4">
    <location>
        <begin position="315"/>
        <end position="330"/>
    </location>
</feature>
<dbReference type="GeneID" id="106053827"/>
<protein>
    <submittedName>
        <fullName evidence="6 7">Leucine-rich repeat flightless-interacting protein 1-like isoform X1</fullName>
    </submittedName>
</protein>
<feature type="compositionally biased region" description="Polar residues" evidence="4">
    <location>
        <begin position="1186"/>
        <end position="1200"/>
    </location>
</feature>
<dbReference type="RefSeq" id="XP_055878531.1">
    <property type="nucleotide sequence ID" value="XM_056022556.1"/>
</dbReference>
<feature type="compositionally biased region" description="Basic and acidic residues" evidence="4">
    <location>
        <begin position="1247"/>
        <end position="1256"/>
    </location>
</feature>
<keyword evidence="5" id="KW-1185">Reference proteome</keyword>
<proteinExistence type="inferred from homology"/>
<feature type="compositionally biased region" description="Basic and acidic residues" evidence="4">
    <location>
        <begin position="909"/>
        <end position="931"/>
    </location>
</feature>
<evidence type="ECO:0000256" key="4">
    <source>
        <dbReference type="SAM" id="MobiDB-lite"/>
    </source>
</evidence>
<accession>A0A9W2ZU62</accession>
<feature type="region of interest" description="Disordered" evidence="4">
    <location>
        <begin position="836"/>
        <end position="1275"/>
    </location>
</feature>
<evidence type="ECO:0000313" key="5">
    <source>
        <dbReference type="Proteomes" id="UP001165740"/>
    </source>
</evidence>
<dbReference type="Gene3D" id="1.20.5.4090">
    <property type="match status" value="1"/>
</dbReference>
<dbReference type="Proteomes" id="UP001165740">
    <property type="component" value="Chromosome 1"/>
</dbReference>
<feature type="compositionally biased region" description="Basic residues" evidence="4">
    <location>
        <begin position="1259"/>
        <end position="1275"/>
    </location>
</feature>
<feature type="compositionally biased region" description="Low complexity" evidence="4">
    <location>
        <begin position="77"/>
        <end position="90"/>
    </location>
</feature>
<feature type="compositionally biased region" description="Basic and acidic residues" evidence="4">
    <location>
        <begin position="1162"/>
        <end position="1179"/>
    </location>
</feature>
<organism evidence="5 6">
    <name type="scientific">Biomphalaria glabrata</name>
    <name type="common">Bloodfluke planorb</name>
    <name type="synonym">Freshwater snail</name>
    <dbReference type="NCBI Taxonomy" id="6526"/>
    <lineage>
        <taxon>Eukaryota</taxon>
        <taxon>Metazoa</taxon>
        <taxon>Spiralia</taxon>
        <taxon>Lophotrochozoa</taxon>
        <taxon>Mollusca</taxon>
        <taxon>Gastropoda</taxon>
        <taxon>Heterobranchia</taxon>
        <taxon>Euthyneura</taxon>
        <taxon>Panpulmonata</taxon>
        <taxon>Hygrophila</taxon>
        <taxon>Lymnaeoidea</taxon>
        <taxon>Planorbidae</taxon>
        <taxon>Biomphalaria</taxon>
    </lineage>
</organism>
<feature type="region of interest" description="Disordered" evidence="4">
    <location>
        <begin position="783"/>
        <end position="806"/>
    </location>
</feature>
<dbReference type="Pfam" id="PF09738">
    <property type="entry name" value="LRRFIP"/>
    <property type="match status" value="1"/>
</dbReference>
<dbReference type="OrthoDB" id="10028421at2759"/>
<keyword evidence="2 3" id="KW-0175">Coiled coil</keyword>
<dbReference type="AlphaFoldDB" id="A0A9W2ZU62"/>
<feature type="region of interest" description="Disordered" evidence="4">
    <location>
        <begin position="50"/>
        <end position="105"/>
    </location>
</feature>
<feature type="compositionally biased region" description="Basic and acidic residues" evidence="4">
    <location>
        <begin position="50"/>
        <end position="75"/>
    </location>
</feature>
<feature type="compositionally biased region" description="Basic and acidic residues" evidence="4">
    <location>
        <begin position="1221"/>
        <end position="1239"/>
    </location>
</feature>
<evidence type="ECO:0000256" key="2">
    <source>
        <dbReference type="ARBA" id="ARBA00023054"/>
    </source>
</evidence>
<dbReference type="PANTHER" id="PTHR19212">
    <property type="entry name" value="LEUCINE RICH REPEAT IN FLII INTERACTING PROTEIN"/>
    <property type="match status" value="1"/>
</dbReference>
<feature type="compositionally biased region" description="Basic and acidic residues" evidence="4">
    <location>
        <begin position="1075"/>
        <end position="1089"/>
    </location>
</feature>
<name>A0A9W2ZU62_BIOGL</name>
<dbReference type="GO" id="GO:0006355">
    <property type="term" value="P:regulation of DNA-templated transcription"/>
    <property type="evidence" value="ECO:0007669"/>
    <property type="project" value="InterPro"/>
</dbReference>
<feature type="region of interest" description="Disordered" evidence="4">
    <location>
        <begin position="1"/>
        <end position="25"/>
    </location>
</feature>
<evidence type="ECO:0000313" key="6">
    <source>
        <dbReference type="RefSeq" id="XP_055878531.1"/>
    </source>
</evidence>
<gene>
    <name evidence="6 7 8" type="primary">LOC106053827</name>
</gene>
<evidence type="ECO:0000313" key="8">
    <source>
        <dbReference type="RefSeq" id="XP_055878544.1"/>
    </source>
</evidence>
<feature type="compositionally biased region" description="Polar residues" evidence="4">
    <location>
        <begin position="1097"/>
        <end position="1120"/>
    </location>
</feature>
<feature type="compositionally biased region" description="Basic and acidic residues" evidence="4">
    <location>
        <begin position="1028"/>
        <end position="1066"/>
    </location>
</feature>
<dbReference type="PANTHER" id="PTHR19212:SF0">
    <property type="entry name" value="LD07988P"/>
    <property type="match status" value="1"/>
</dbReference>
<feature type="region of interest" description="Disordered" evidence="4">
    <location>
        <begin position="656"/>
        <end position="704"/>
    </location>
</feature>
<feature type="coiled-coil region" evidence="3">
    <location>
        <begin position="115"/>
        <end position="198"/>
    </location>
</feature>
<reference evidence="6 7" key="1">
    <citation type="submission" date="2025-04" db="UniProtKB">
        <authorList>
            <consortium name="RefSeq"/>
        </authorList>
    </citation>
    <scope>IDENTIFICATION</scope>
</reference>
<sequence>MSSQSAGRRRNNMRQYSAEDQALNVISKEAEARLAAKRAARAEAREIRMKEIEKQEKESEGKQDRLHEIANEHSSSKSRQLSGSRSGSRRGSIESNDSDTKDVDLKKRTLKMAELRELEDKYKAAMMTSAQLDNEKQSLVYQVELLKDQLEEQDEGYTELQREHKEKCREYEFMKRDLKSMEHELNILKQQLEIKDKLIMESGFVILANDKGEPVLEKQSTNNGPLPSGAVLVSTETRDFLEKAEGVTLGTTVNDCNSRTMPGVLVSASSVDAPDSHLKECVMGEVGVKIVESSSDRASSEAVHVSSCVSTKQKTTKDQIEYKNSEKDSTDGNTSLDALEGSTLLGTKKQSIDLCTLEIPTGLNSAQDHSDEDSDEVDEFYDAISTPSPFRKNAELQALCGSSVDPDNTQHLASDLSSENDGSCVDMVLKTDLPVHEEIKVYESQKLEQICELNVETTMVNVEINSLEMIICEPQEKMVLSVDSGVITEAIIPCDKDEVGTQENNINEDTVSCDKMSCKDEVFQSTEDKNGDVNESVNNNNNNTEELVKNSDESLPALHEVIHSDDALLTDDNCNVKKANEITTNAAVVGVLGNEKENITNVESVSEANNTVAKDTSDVSKSHQINLDTEDDVTEPIVAGNISENIDNVSKDEIVVDKSDGNKDNTESCDKQENVKKHENNKDVEKDQPILNNRPDSLNNETVTEDVKEDTVINSDTNFKKDDDILVEKDVKIKEPESKNIEDVKEKIVSDKEVKKQEIQSDDGEVNMIKDDVIAIKKETIAENNEEIDSDKKGENEVANKEDTLAVNKETVLENKEEIVEDNKEKTEAVIREETKAVSKDATEAGIKEQTEFIGKEETEAVSKEETEAVVREETEAGIKEETEAGIKEETEAGIKEETEAIVGEETEAGIKEETEAVAREETEAGIKEETEAIVGEETEAGIKEETEAVVREETEAGIKEETEAGIKEETEAGIKEETEAIVGEETKAVSKEETEAVKKEKTEAFIKQETESTNKEETESFNNESFSDNKNDSEEVNKEDTEAVIKEDTEAVSKEETEATNKEETESVNNESFSDDKNDSEAVSKEETDIVVNEEFPNSQSLSGSETSSVETTLHTSNAARAENVLRSLSREGSEASEGAGLDDYDLDDIDDVLKSSIENPEEKTLESEETVSKRKEMVAVVAKETSTPQKSPLVTPTGSGHKKDKSLKSRLSVRKGKKEKHDESVSKGEKSESHTSLETEDLESTLDKHMEEPGLSKAHKKSKKFNLFKKVFK</sequence>
<evidence type="ECO:0000256" key="1">
    <source>
        <dbReference type="ARBA" id="ARBA00008275"/>
    </source>
</evidence>
<dbReference type="OMA" id="VESHLNC"/>
<feature type="compositionally biased region" description="Basic and acidic residues" evidence="4">
    <location>
        <begin position="656"/>
        <end position="688"/>
    </location>
</feature>
<dbReference type="InterPro" id="IPR019139">
    <property type="entry name" value="LRRFIP1/2"/>
</dbReference>
<comment type="similarity">
    <text evidence="1">Belongs to the LRRFIP family.</text>
</comment>
<evidence type="ECO:0000313" key="7">
    <source>
        <dbReference type="RefSeq" id="XP_055878534.1"/>
    </source>
</evidence>
<feature type="compositionally biased region" description="Basic and acidic residues" evidence="4">
    <location>
        <begin position="941"/>
        <end position="1019"/>
    </location>
</feature>
<dbReference type="RefSeq" id="XP_055878544.1">
    <property type="nucleotide sequence ID" value="XM_056022569.1"/>
</dbReference>
<evidence type="ECO:0000256" key="3">
    <source>
        <dbReference type="SAM" id="Coils"/>
    </source>
</evidence>
<feature type="compositionally biased region" description="Basic and acidic residues" evidence="4">
    <location>
        <begin position="836"/>
        <end position="899"/>
    </location>
</feature>
<feature type="compositionally biased region" description="Polar residues" evidence="4">
    <location>
        <begin position="690"/>
        <end position="702"/>
    </location>
</feature>